<evidence type="ECO:0000256" key="18">
    <source>
        <dbReference type="ARBA" id="ARBA00040812"/>
    </source>
</evidence>
<evidence type="ECO:0000313" key="29">
    <source>
        <dbReference type="Proteomes" id="UP000261540"/>
    </source>
</evidence>
<comment type="similarity">
    <text evidence="2">Belongs to the selectin/LECAM family.</text>
</comment>
<evidence type="ECO:0000256" key="3">
    <source>
        <dbReference type="ARBA" id="ARBA00022475"/>
    </source>
</evidence>
<dbReference type="Pfam" id="PF00059">
    <property type="entry name" value="Lectin_C"/>
    <property type="match status" value="1"/>
</dbReference>
<comment type="subunit">
    <text evidence="17">Interacts with SELPLG/PSGL1 and PODXL2 through the sialyl Lewis X epitope. SELPLG sulfation appears not to be required for this interaction.</text>
</comment>
<dbReference type="CDD" id="cd00033">
    <property type="entry name" value="CCP"/>
    <property type="match status" value="2"/>
</dbReference>
<dbReference type="Proteomes" id="UP000261540">
    <property type="component" value="Unplaced"/>
</dbReference>
<dbReference type="Gene3D" id="3.10.100.10">
    <property type="entry name" value="Mannose-Binding Protein A, subunit A"/>
    <property type="match status" value="1"/>
</dbReference>
<dbReference type="STRING" id="1676925.ENSPKIP00000024005"/>
<evidence type="ECO:0000256" key="8">
    <source>
        <dbReference type="ARBA" id="ARBA00022729"/>
    </source>
</evidence>
<feature type="disulfide bond" evidence="24">
    <location>
        <begin position="224"/>
        <end position="251"/>
    </location>
</feature>
<keyword evidence="8" id="KW-0732">Signal</keyword>
<dbReference type="PROSITE" id="PS50026">
    <property type="entry name" value="EGF_3"/>
    <property type="match status" value="1"/>
</dbReference>
<evidence type="ECO:0000256" key="2">
    <source>
        <dbReference type="ARBA" id="ARBA00007360"/>
    </source>
</evidence>
<keyword evidence="13" id="KW-1133">Transmembrane helix</keyword>
<feature type="domain" description="Sushi" evidence="27">
    <location>
        <begin position="254"/>
        <end position="315"/>
    </location>
</feature>
<dbReference type="InterPro" id="IPR002396">
    <property type="entry name" value="Selectin_superfamily"/>
</dbReference>
<reference evidence="28" key="1">
    <citation type="submission" date="2025-08" db="UniProtKB">
        <authorList>
            <consortium name="Ensembl"/>
        </authorList>
    </citation>
    <scope>IDENTIFICATION</scope>
</reference>
<dbReference type="PANTHER" id="PTHR19325:SF493">
    <property type="entry name" value="E-SELECTIN"/>
    <property type="match status" value="1"/>
</dbReference>
<evidence type="ECO:0000256" key="24">
    <source>
        <dbReference type="PROSITE-ProRule" id="PRU00302"/>
    </source>
</evidence>
<evidence type="ECO:0000256" key="19">
    <source>
        <dbReference type="ARBA" id="ARBA00041401"/>
    </source>
</evidence>
<evidence type="ECO:0000256" key="9">
    <source>
        <dbReference type="ARBA" id="ARBA00022734"/>
    </source>
</evidence>
<dbReference type="FunFam" id="2.10.25.10:FF:000176">
    <property type="entry name" value="Selectin P"/>
    <property type="match status" value="1"/>
</dbReference>
<dbReference type="PROSITE" id="PS00022">
    <property type="entry name" value="EGF_1"/>
    <property type="match status" value="1"/>
</dbReference>
<dbReference type="Pfam" id="PF00084">
    <property type="entry name" value="Sushi"/>
    <property type="match status" value="2"/>
</dbReference>
<dbReference type="FunFam" id="3.10.100.10:FF:000007">
    <property type="entry name" value="L-selectin"/>
    <property type="match status" value="1"/>
</dbReference>
<keyword evidence="29" id="KW-1185">Reference proteome</keyword>
<evidence type="ECO:0000256" key="16">
    <source>
        <dbReference type="ARBA" id="ARBA00023180"/>
    </source>
</evidence>
<evidence type="ECO:0000256" key="15">
    <source>
        <dbReference type="ARBA" id="ARBA00023157"/>
    </source>
</evidence>
<keyword evidence="16" id="KW-0325">Glycoprotein</keyword>
<dbReference type="InterPro" id="IPR050350">
    <property type="entry name" value="Compl-Cell_Adhes-Reg"/>
</dbReference>
<evidence type="ECO:0000256" key="11">
    <source>
        <dbReference type="ARBA" id="ARBA00022837"/>
    </source>
</evidence>
<dbReference type="PROSITE" id="PS00615">
    <property type="entry name" value="C_TYPE_LECTIN_1"/>
    <property type="match status" value="1"/>
</dbReference>
<dbReference type="CDD" id="cd00054">
    <property type="entry name" value="EGF_CA"/>
    <property type="match status" value="1"/>
</dbReference>
<dbReference type="Pfam" id="PF00008">
    <property type="entry name" value="EGF"/>
    <property type="match status" value="1"/>
</dbReference>
<evidence type="ECO:0000256" key="14">
    <source>
        <dbReference type="ARBA" id="ARBA00023136"/>
    </source>
</evidence>
<dbReference type="GO" id="GO:0005886">
    <property type="term" value="C:plasma membrane"/>
    <property type="evidence" value="ECO:0007669"/>
    <property type="project" value="UniProtKB-SubCell"/>
</dbReference>
<keyword evidence="4 23" id="KW-0245">EGF-like domain</keyword>
<organism evidence="28 29">
    <name type="scientific">Paramormyrops kingsleyae</name>
    <dbReference type="NCBI Taxonomy" id="1676925"/>
    <lineage>
        <taxon>Eukaryota</taxon>
        <taxon>Metazoa</taxon>
        <taxon>Chordata</taxon>
        <taxon>Craniata</taxon>
        <taxon>Vertebrata</taxon>
        <taxon>Euteleostomi</taxon>
        <taxon>Actinopterygii</taxon>
        <taxon>Neopterygii</taxon>
        <taxon>Teleostei</taxon>
        <taxon>Osteoglossocephala</taxon>
        <taxon>Osteoglossomorpha</taxon>
        <taxon>Osteoglossiformes</taxon>
        <taxon>Mormyridae</taxon>
        <taxon>Paramormyrops</taxon>
    </lineage>
</organism>
<evidence type="ECO:0000256" key="21">
    <source>
        <dbReference type="ARBA" id="ARBA00043124"/>
    </source>
</evidence>
<name>A0A3B3S1J0_9TELE</name>
<evidence type="ECO:0000256" key="23">
    <source>
        <dbReference type="PROSITE-ProRule" id="PRU00076"/>
    </source>
</evidence>
<dbReference type="SUPFAM" id="SSF56436">
    <property type="entry name" value="C-type lectin-like"/>
    <property type="match status" value="1"/>
</dbReference>
<keyword evidence="9" id="KW-0430">Lectin</keyword>
<feature type="domain" description="C-type lectin" evidence="26">
    <location>
        <begin position="34"/>
        <end position="155"/>
    </location>
</feature>
<comment type="caution">
    <text evidence="23">Lacks conserved residue(s) required for the propagation of feature annotation.</text>
</comment>
<feature type="disulfide bond" evidence="24">
    <location>
        <begin position="286"/>
        <end position="313"/>
    </location>
</feature>
<dbReference type="InterPro" id="IPR016187">
    <property type="entry name" value="CTDL_fold"/>
</dbReference>
<evidence type="ECO:0000259" key="27">
    <source>
        <dbReference type="PROSITE" id="PS50923"/>
    </source>
</evidence>
<evidence type="ECO:0000256" key="6">
    <source>
        <dbReference type="ARBA" id="ARBA00022692"/>
    </source>
</evidence>
<dbReference type="Gene3D" id="2.10.70.10">
    <property type="entry name" value="Complement Module, domain 1"/>
    <property type="match status" value="2"/>
</dbReference>
<keyword evidence="6" id="KW-0812">Transmembrane</keyword>
<protein>
    <recommendedName>
        <fullName evidence="18">E-selectin</fullName>
    </recommendedName>
    <alternativeName>
        <fullName evidence="19">CD62 antigen-like family member E</fullName>
    </alternativeName>
    <alternativeName>
        <fullName evidence="20">Endothelial leukocyte adhesion molecule 1</fullName>
    </alternativeName>
    <alternativeName>
        <fullName evidence="21">Leukocyte-endothelial cell adhesion molecule 2</fullName>
    </alternativeName>
</protein>
<dbReference type="SMART" id="SM00034">
    <property type="entry name" value="CLECT"/>
    <property type="match status" value="1"/>
</dbReference>
<dbReference type="InterPro" id="IPR001304">
    <property type="entry name" value="C-type_lectin-like"/>
</dbReference>
<dbReference type="Ensembl" id="ENSPKIT00000004704.1">
    <property type="protein sequence ID" value="ENSPKIP00000024005.1"/>
    <property type="gene ID" value="ENSPKIG00000007423.1"/>
</dbReference>
<dbReference type="SMART" id="SM00032">
    <property type="entry name" value="CCP"/>
    <property type="match status" value="2"/>
</dbReference>
<keyword evidence="11" id="KW-0106">Calcium</keyword>
<comment type="function">
    <text evidence="22">Cell-surface glycoprotein having a role in immunoadhesion. Mediates in the adhesion of blood neutrophils in cytokine-activated endothelium through interaction with SELPLG/PSGL1. May have a role in capillary morphogenesis.</text>
</comment>
<dbReference type="FunFam" id="2.10.70.10:FF:000001">
    <property type="entry name" value="Selectin P"/>
    <property type="match status" value="2"/>
</dbReference>
<evidence type="ECO:0000256" key="12">
    <source>
        <dbReference type="ARBA" id="ARBA00022889"/>
    </source>
</evidence>
<dbReference type="GO" id="GO:0007155">
    <property type="term" value="P:cell adhesion"/>
    <property type="evidence" value="ECO:0007669"/>
    <property type="project" value="UniProtKB-KW"/>
</dbReference>
<dbReference type="InterPro" id="IPR016186">
    <property type="entry name" value="C-type_lectin-like/link_sf"/>
</dbReference>
<dbReference type="PROSITE" id="PS50923">
    <property type="entry name" value="SUSHI"/>
    <property type="match status" value="2"/>
</dbReference>
<dbReference type="SUPFAM" id="SSF57196">
    <property type="entry name" value="EGF/Laminin"/>
    <property type="match status" value="1"/>
</dbReference>
<evidence type="ECO:0000256" key="1">
    <source>
        <dbReference type="ARBA" id="ARBA00004251"/>
    </source>
</evidence>
<evidence type="ECO:0000256" key="17">
    <source>
        <dbReference type="ARBA" id="ARBA00038738"/>
    </source>
</evidence>
<evidence type="ECO:0000256" key="7">
    <source>
        <dbReference type="ARBA" id="ARBA00022723"/>
    </source>
</evidence>
<dbReference type="PRINTS" id="PR00343">
    <property type="entry name" value="SELECTIN"/>
</dbReference>
<keyword evidence="15 23" id="KW-1015">Disulfide bond</keyword>
<keyword evidence="3" id="KW-1003">Cell membrane</keyword>
<dbReference type="InterPro" id="IPR000436">
    <property type="entry name" value="Sushi_SCR_CCP_dom"/>
</dbReference>
<comment type="subcellular location">
    <subcellularLocation>
        <location evidence="1">Cell membrane</location>
        <topology evidence="1">Single-pass type I membrane protein</topology>
    </subcellularLocation>
</comment>
<dbReference type="GeneTree" id="ENSGT00940000161063"/>
<evidence type="ECO:0000256" key="4">
    <source>
        <dbReference type="ARBA" id="ARBA00022536"/>
    </source>
</evidence>
<dbReference type="Gene3D" id="2.10.25.10">
    <property type="entry name" value="Laminin"/>
    <property type="match status" value="1"/>
</dbReference>
<evidence type="ECO:0000256" key="10">
    <source>
        <dbReference type="ARBA" id="ARBA00022737"/>
    </source>
</evidence>
<keyword evidence="7" id="KW-0479">Metal-binding</keyword>
<evidence type="ECO:0000259" key="26">
    <source>
        <dbReference type="PROSITE" id="PS50041"/>
    </source>
</evidence>
<dbReference type="GO" id="GO:0030246">
    <property type="term" value="F:carbohydrate binding"/>
    <property type="evidence" value="ECO:0007669"/>
    <property type="project" value="UniProtKB-KW"/>
</dbReference>
<evidence type="ECO:0000313" key="28">
    <source>
        <dbReference type="Ensembl" id="ENSPKIP00000024005.1"/>
    </source>
</evidence>
<keyword evidence="14" id="KW-0472">Membrane</keyword>
<keyword evidence="10" id="KW-0677">Repeat</keyword>
<evidence type="ECO:0000256" key="13">
    <source>
        <dbReference type="ARBA" id="ARBA00022989"/>
    </source>
</evidence>
<feature type="domain" description="EGF-like" evidence="25">
    <location>
        <begin position="155"/>
        <end position="191"/>
    </location>
</feature>
<evidence type="ECO:0000256" key="5">
    <source>
        <dbReference type="ARBA" id="ARBA00022659"/>
    </source>
</evidence>
<dbReference type="AlphaFoldDB" id="A0A3B3S1J0"/>
<dbReference type="InterPro" id="IPR035976">
    <property type="entry name" value="Sushi/SCR/CCP_sf"/>
</dbReference>
<evidence type="ECO:0000259" key="25">
    <source>
        <dbReference type="PROSITE" id="PS50026"/>
    </source>
</evidence>
<dbReference type="PANTHER" id="PTHR19325">
    <property type="entry name" value="COMPLEMENT COMPONENT-RELATED SUSHI DOMAIN-CONTAINING"/>
    <property type="match status" value="1"/>
</dbReference>
<reference evidence="28" key="2">
    <citation type="submission" date="2025-09" db="UniProtKB">
        <authorList>
            <consortium name="Ensembl"/>
        </authorList>
    </citation>
    <scope>IDENTIFICATION</scope>
</reference>
<dbReference type="PROSITE" id="PS01186">
    <property type="entry name" value="EGF_2"/>
    <property type="match status" value="1"/>
</dbReference>
<dbReference type="PROSITE" id="PS50041">
    <property type="entry name" value="C_TYPE_LECTIN_2"/>
    <property type="match status" value="1"/>
</dbReference>
<keyword evidence="5 24" id="KW-0768">Sushi</keyword>
<evidence type="ECO:0000256" key="22">
    <source>
        <dbReference type="ARBA" id="ARBA00045695"/>
    </source>
</evidence>
<dbReference type="InterPro" id="IPR000742">
    <property type="entry name" value="EGF"/>
</dbReference>
<dbReference type="GO" id="GO:0046872">
    <property type="term" value="F:metal ion binding"/>
    <property type="evidence" value="ECO:0007669"/>
    <property type="project" value="UniProtKB-KW"/>
</dbReference>
<dbReference type="InterPro" id="IPR018378">
    <property type="entry name" value="C-type_lectin_CS"/>
</dbReference>
<proteinExistence type="inferred from homology"/>
<sequence length="332" mass="36875">PSTTVSCQTMYIDQTNSLITCVWCDTGMVAKTKVEAWTYHYNISLSRDWNSARQFCCQHYTDMVAIQNQKEIAHLNEILPRNPKYYWIGIRKVGNVWTWVGTNKTLTKESENWAAGEPNNKGSQEDCVEIYIKRETETAKWNDEKCTKEKGTICYNASCSPHACSGYGECVETIGNYSCSCQPGFQGPHCEEGQEMLTAPPHGNLSCSHPYGNFSFNSSCDIRCEEGYFLNGTASTRCGSLGTWTETPGMCQARQCRPLEVPSHGHMTCSHPHSHFSFGSRCELGCEEGFLLRGSHLLQCTTSGLWSNVTPSCQGQFSTHRGLLLSGAASGQ</sequence>
<feature type="domain" description="Sushi" evidence="27">
    <location>
        <begin position="188"/>
        <end position="253"/>
    </location>
</feature>
<dbReference type="SUPFAM" id="SSF57535">
    <property type="entry name" value="Complement control module/SCR domain"/>
    <property type="match status" value="2"/>
</dbReference>
<keyword evidence="12" id="KW-0130">Cell adhesion</keyword>
<evidence type="ECO:0000256" key="20">
    <source>
        <dbReference type="ARBA" id="ARBA00042113"/>
    </source>
</evidence>
<feature type="disulfide bond" evidence="23">
    <location>
        <begin position="181"/>
        <end position="190"/>
    </location>
</feature>
<dbReference type="SMART" id="SM00181">
    <property type="entry name" value="EGF"/>
    <property type="match status" value="1"/>
</dbReference>
<accession>A0A3B3S1J0</accession>